<evidence type="ECO:0000256" key="4">
    <source>
        <dbReference type="ARBA" id="ARBA00022553"/>
    </source>
</evidence>
<name>A0AAF3EZ27_9BILA</name>
<feature type="binding site" evidence="19">
    <location>
        <position position="238"/>
    </location>
    <ligand>
        <name>substrate</name>
    </ligand>
</feature>
<dbReference type="GO" id="GO:0004040">
    <property type="term" value="F:amidase activity"/>
    <property type="evidence" value="ECO:0007669"/>
    <property type="project" value="TreeGrafter"/>
</dbReference>
<comment type="catalytic activity">
    <reaction evidence="15">
        <text>N-docosanoyl-ethanolamine + H2O = docosanoate + ethanolamine</text>
        <dbReference type="Rhea" id="RHEA:63128"/>
        <dbReference type="ChEBI" id="CHEBI:15377"/>
        <dbReference type="ChEBI" id="CHEBI:23858"/>
        <dbReference type="ChEBI" id="CHEBI:57603"/>
        <dbReference type="ChEBI" id="CHEBI:146186"/>
    </reaction>
    <physiologicalReaction direction="left-to-right" evidence="15">
        <dbReference type="Rhea" id="RHEA:63129"/>
    </physiologicalReaction>
</comment>
<comment type="catalytic activity">
    <reaction evidence="11">
        <text>N-(5Z,8Z,11Z,14Z-eicosatetraenoyl)-L-serine + H2O = (5Z,8Z,11Z,14Z)-eicosatetraenoate + L-serine</text>
        <dbReference type="Rhea" id="RHEA:64116"/>
        <dbReference type="ChEBI" id="CHEBI:15377"/>
        <dbReference type="ChEBI" id="CHEBI:32395"/>
        <dbReference type="ChEBI" id="CHEBI:33384"/>
        <dbReference type="ChEBI" id="CHEBI:149697"/>
    </reaction>
    <physiologicalReaction direction="left-to-right" evidence="11">
        <dbReference type="Rhea" id="RHEA:64117"/>
    </physiologicalReaction>
</comment>
<dbReference type="SUPFAM" id="SSF75304">
    <property type="entry name" value="Amidase signature (AS) enzymes"/>
    <property type="match status" value="1"/>
</dbReference>
<evidence type="ECO:0000256" key="8">
    <source>
        <dbReference type="ARBA" id="ARBA00047450"/>
    </source>
</evidence>
<reference evidence="22" key="1">
    <citation type="submission" date="2024-02" db="UniProtKB">
        <authorList>
            <consortium name="WormBaseParasite"/>
        </authorList>
    </citation>
    <scope>IDENTIFICATION</scope>
</reference>
<keyword evidence="4" id="KW-0597">Phosphoprotein</keyword>
<dbReference type="GO" id="GO:0017064">
    <property type="term" value="F:fatty acid amide hydrolase activity"/>
    <property type="evidence" value="ECO:0007669"/>
    <property type="project" value="UniProtKB-EC"/>
</dbReference>
<dbReference type="PROSITE" id="PS00571">
    <property type="entry name" value="AMIDASES"/>
    <property type="match status" value="1"/>
</dbReference>
<dbReference type="Gene3D" id="3.90.1300.10">
    <property type="entry name" value="Amidase signature (AS) domain"/>
    <property type="match status" value="1"/>
</dbReference>
<evidence type="ECO:0000256" key="2">
    <source>
        <dbReference type="ARBA" id="ARBA00009199"/>
    </source>
</evidence>
<evidence type="ECO:0000256" key="10">
    <source>
        <dbReference type="ARBA" id="ARBA00048606"/>
    </source>
</evidence>
<dbReference type="GO" id="GO:0009062">
    <property type="term" value="P:fatty acid catabolic process"/>
    <property type="evidence" value="ECO:0007669"/>
    <property type="project" value="TreeGrafter"/>
</dbReference>
<dbReference type="EC" id="3.5.1.99" evidence="3"/>
<dbReference type="Pfam" id="PF01425">
    <property type="entry name" value="Amidase"/>
    <property type="match status" value="1"/>
</dbReference>
<feature type="binding site" evidence="19">
    <location>
        <position position="212"/>
    </location>
    <ligand>
        <name>substrate</name>
    </ligand>
</feature>
<evidence type="ECO:0000313" key="21">
    <source>
        <dbReference type="Proteomes" id="UP000887575"/>
    </source>
</evidence>
<feature type="active site" description="Acyl-ester intermediate" evidence="18">
    <location>
        <position position="262"/>
    </location>
</feature>
<dbReference type="AlphaFoldDB" id="A0AAF3EZ27"/>
<evidence type="ECO:0000256" key="19">
    <source>
        <dbReference type="PIRSR" id="PIRSR001221-2"/>
    </source>
</evidence>
<feature type="active site" description="Charge relay system" evidence="18">
    <location>
        <position position="163"/>
    </location>
</feature>
<evidence type="ECO:0000256" key="11">
    <source>
        <dbReference type="ARBA" id="ARBA00050294"/>
    </source>
</evidence>
<dbReference type="InterPro" id="IPR020556">
    <property type="entry name" value="Amidase_CS"/>
</dbReference>
<proteinExistence type="inferred from homology"/>
<protein>
    <recommendedName>
        <fullName evidence="3">fatty acid amide hydrolase</fullName>
        <ecNumber evidence="3">3.5.1.99</ecNumber>
    </recommendedName>
    <alternativeName>
        <fullName evidence="17">Anandamide amidohydrolase 1</fullName>
    </alternativeName>
</protein>
<dbReference type="WBParaSite" id="MBELARI_LOCUS19498">
    <property type="protein sequence ID" value="MBELARI_LOCUS19498"/>
    <property type="gene ID" value="MBELARI_LOCUS19498"/>
</dbReference>
<accession>A0AAF3EZ27</accession>
<evidence type="ECO:0000256" key="16">
    <source>
        <dbReference type="ARBA" id="ARBA00052709"/>
    </source>
</evidence>
<keyword evidence="5" id="KW-0378">Hydrolase</keyword>
<comment type="catalytic activity">
    <reaction evidence="12">
        <text>N-(15Z-tetracosenoyl)-ethanolamine + H2O = (15Z)-tetracosenoate + ethanolamine</text>
        <dbReference type="Rhea" id="RHEA:63144"/>
        <dbReference type="ChEBI" id="CHEBI:15377"/>
        <dbReference type="ChEBI" id="CHEBI:32392"/>
        <dbReference type="ChEBI" id="CHEBI:57603"/>
        <dbReference type="ChEBI" id="CHEBI:146187"/>
    </reaction>
    <physiologicalReaction direction="left-to-right" evidence="12">
        <dbReference type="Rhea" id="RHEA:63145"/>
    </physiologicalReaction>
</comment>
<sequence>MSLSKLWDGLNESFDCLSSHFHSLSPNTQKFVITSAGLVTAYFATHCVKDYLHKQRLHEIVEKRQTERNESLRRADEFSRKITEARRNQISNMDFDTLLAALKSGEVKPTEALHTYQWKALQAHKRTNCITLFIKEADDWALQLEKSPPEPRPPLYGMPMSLKECVPVKGYDVTRGYVNECFMPSERDCVMVEQIKALGGIPFVQTNVPQCLLAYSCYNPIYGTTNHQDHKDRTSGGSSGGESALIGAGGSLLGIGGDVGGSIRFPCHFCGIAGIKPSHIRFSHRGVQGSVPGRPLINASDGPMAPDVHTCVEFLKATWSSHFIHERDPYTAPVTWNDKHFTKGNHFTIGYYLDDGWFTPTPALQRAVLESKKILESQGHVLVPFKPPRIKEAIAMFIGAVSVDGGRYLLEHIGNDLMDPRYKSLLGLYKLPFFIQDILRFLVQPIYPRLAHALTAMPRNTSELRKKYEAIEQYRYEYIEEMQKLGLDAILCPVTVTPAPHHEVPVKLFAVVSYTGVFNLLDFAAGTVPVTQVTKADDDALAGYPTIDPWYRLAKETTKGAIGLSVGVQVAAPPFREEVVLRIMQDLENHHKHTDY</sequence>
<evidence type="ECO:0000259" key="20">
    <source>
        <dbReference type="Pfam" id="PF01425"/>
    </source>
</evidence>
<comment type="catalytic activity">
    <reaction evidence="10">
        <text>N-(5Z,8Z,11Z,14Z-eicosatetraenoyl)-ethanolamine + H2O = ethanolamine + (5Z,8Z,11Z,14Z)-eicosatetraenoate</text>
        <dbReference type="Rhea" id="RHEA:26136"/>
        <dbReference type="ChEBI" id="CHEBI:2700"/>
        <dbReference type="ChEBI" id="CHEBI:15377"/>
        <dbReference type="ChEBI" id="CHEBI:32395"/>
        <dbReference type="ChEBI" id="CHEBI:57603"/>
        <dbReference type="EC" id="3.5.1.99"/>
    </reaction>
    <physiologicalReaction direction="left-to-right" evidence="10">
        <dbReference type="Rhea" id="RHEA:26137"/>
    </physiologicalReaction>
</comment>
<evidence type="ECO:0000256" key="13">
    <source>
        <dbReference type="ARBA" id="ARBA00051346"/>
    </source>
</evidence>
<dbReference type="InterPro" id="IPR052096">
    <property type="entry name" value="Endocannabinoid_amidase"/>
</dbReference>
<dbReference type="PANTHER" id="PTHR45847:SF11">
    <property type="entry name" value="AMIDASE DOMAIN-CONTAINING PROTEIN"/>
    <property type="match status" value="1"/>
</dbReference>
<comment type="catalytic activity">
    <reaction evidence="8">
        <text>(9Z)-octadecenoate + glycine = N-(9Z-octadecenoyl)glycine + H2O</text>
        <dbReference type="Rhea" id="RHEA:51316"/>
        <dbReference type="ChEBI" id="CHEBI:15377"/>
        <dbReference type="ChEBI" id="CHEBI:30823"/>
        <dbReference type="ChEBI" id="CHEBI:57305"/>
        <dbReference type="ChEBI" id="CHEBI:133992"/>
    </reaction>
    <physiologicalReaction direction="right-to-left" evidence="8">
        <dbReference type="Rhea" id="RHEA:51318"/>
    </physiologicalReaction>
</comment>
<evidence type="ECO:0000256" key="5">
    <source>
        <dbReference type="ARBA" id="ARBA00022801"/>
    </source>
</evidence>
<organism evidence="21 22">
    <name type="scientific">Mesorhabditis belari</name>
    <dbReference type="NCBI Taxonomy" id="2138241"/>
    <lineage>
        <taxon>Eukaryota</taxon>
        <taxon>Metazoa</taxon>
        <taxon>Ecdysozoa</taxon>
        <taxon>Nematoda</taxon>
        <taxon>Chromadorea</taxon>
        <taxon>Rhabditida</taxon>
        <taxon>Rhabditina</taxon>
        <taxon>Rhabditomorpha</taxon>
        <taxon>Rhabditoidea</taxon>
        <taxon>Rhabditidae</taxon>
        <taxon>Mesorhabditinae</taxon>
        <taxon>Mesorhabditis</taxon>
    </lineage>
</organism>
<comment type="catalytic activity">
    <reaction evidence="9">
        <text>N-(9Z-octadecenoyl) ethanolamine + H2O = ethanolamine + (9Z)-octadecenoate</text>
        <dbReference type="Rhea" id="RHEA:45060"/>
        <dbReference type="ChEBI" id="CHEBI:15377"/>
        <dbReference type="ChEBI" id="CHEBI:30823"/>
        <dbReference type="ChEBI" id="CHEBI:57603"/>
        <dbReference type="ChEBI" id="CHEBI:71466"/>
    </reaction>
    <physiologicalReaction direction="left-to-right" evidence="9">
        <dbReference type="Rhea" id="RHEA:45061"/>
    </physiologicalReaction>
</comment>
<dbReference type="PANTHER" id="PTHR45847">
    <property type="entry name" value="FATTY ACID AMIDE HYDROLASE"/>
    <property type="match status" value="1"/>
</dbReference>
<feature type="binding site" evidence="19">
    <location>
        <begin position="259"/>
        <end position="262"/>
    </location>
    <ligand>
        <name>substrate</name>
    </ligand>
</feature>
<evidence type="ECO:0000256" key="6">
    <source>
        <dbReference type="ARBA" id="ARBA00022963"/>
    </source>
</evidence>
<comment type="catalytic activity">
    <reaction evidence="1">
        <text>(9Z)-octadecenamide + H2O = (9Z)-octadecenoate + NH4(+)</text>
        <dbReference type="Rhea" id="RHEA:26506"/>
        <dbReference type="ChEBI" id="CHEBI:15377"/>
        <dbReference type="ChEBI" id="CHEBI:28938"/>
        <dbReference type="ChEBI" id="CHEBI:30823"/>
        <dbReference type="ChEBI" id="CHEBI:116314"/>
        <dbReference type="EC" id="3.5.1.99"/>
    </reaction>
    <physiologicalReaction direction="left-to-right" evidence="1">
        <dbReference type="Rhea" id="RHEA:26507"/>
    </physiologicalReaction>
</comment>
<comment type="catalytic activity">
    <reaction evidence="14">
        <text>N-octadecanoyl ethanolamine + H2O = octadecanoate + ethanolamine</text>
        <dbReference type="Rhea" id="RHEA:63124"/>
        <dbReference type="ChEBI" id="CHEBI:15377"/>
        <dbReference type="ChEBI" id="CHEBI:25629"/>
        <dbReference type="ChEBI" id="CHEBI:57603"/>
        <dbReference type="ChEBI" id="CHEBI:85299"/>
    </reaction>
    <physiologicalReaction direction="left-to-right" evidence="14">
        <dbReference type="Rhea" id="RHEA:63125"/>
    </physiologicalReaction>
</comment>
<keyword evidence="21" id="KW-1185">Reference proteome</keyword>
<dbReference type="FunFam" id="3.90.1300.10:FF:000001">
    <property type="entry name" value="Fatty-acid amide hydrolase 1"/>
    <property type="match status" value="1"/>
</dbReference>
<comment type="catalytic activity">
    <reaction evidence="16">
        <text>N-(5Z,8Z,11Z,14Z)-eicosatetraenoyl-glycine + H2O = (5Z,8Z,11Z,14Z)-eicosatetraenoate + glycine</text>
        <dbReference type="Rhea" id="RHEA:64108"/>
        <dbReference type="ChEBI" id="CHEBI:15377"/>
        <dbReference type="ChEBI" id="CHEBI:32395"/>
        <dbReference type="ChEBI" id="CHEBI:57305"/>
        <dbReference type="ChEBI" id="CHEBI:59002"/>
    </reaction>
    <physiologicalReaction direction="left-to-right" evidence="16">
        <dbReference type="Rhea" id="RHEA:64109"/>
    </physiologicalReaction>
</comment>
<dbReference type="Proteomes" id="UP000887575">
    <property type="component" value="Unassembled WGS sequence"/>
</dbReference>
<evidence type="ECO:0000256" key="14">
    <source>
        <dbReference type="ARBA" id="ARBA00051454"/>
    </source>
</evidence>
<dbReference type="PIRSF" id="PIRSF001221">
    <property type="entry name" value="Amidase_fungi"/>
    <property type="match status" value="1"/>
</dbReference>
<dbReference type="InterPro" id="IPR023631">
    <property type="entry name" value="Amidase_dom"/>
</dbReference>
<dbReference type="InterPro" id="IPR036928">
    <property type="entry name" value="AS_sf"/>
</dbReference>
<feature type="domain" description="Amidase" evidence="20">
    <location>
        <begin position="111"/>
        <end position="581"/>
    </location>
</feature>
<evidence type="ECO:0000256" key="12">
    <source>
        <dbReference type="ARBA" id="ARBA00050992"/>
    </source>
</evidence>
<evidence type="ECO:0000256" key="17">
    <source>
        <dbReference type="ARBA" id="ARBA00077216"/>
    </source>
</evidence>
<keyword evidence="7" id="KW-0443">Lipid metabolism</keyword>
<evidence type="ECO:0000256" key="1">
    <source>
        <dbReference type="ARBA" id="ARBA00000208"/>
    </source>
</evidence>
<comment type="similarity">
    <text evidence="2">Belongs to the amidase family.</text>
</comment>
<feature type="active site" description="Charge relay system" evidence="18">
    <location>
        <position position="238"/>
    </location>
</feature>
<evidence type="ECO:0000256" key="18">
    <source>
        <dbReference type="PIRSR" id="PIRSR001221-1"/>
    </source>
</evidence>
<evidence type="ECO:0000256" key="7">
    <source>
        <dbReference type="ARBA" id="ARBA00023098"/>
    </source>
</evidence>
<evidence type="ECO:0000313" key="22">
    <source>
        <dbReference type="WBParaSite" id="MBELARI_LOCUS19498"/>
    </source>
</evidence>
<keyword evidence="6" id="KW-0442">Lipid degradation</keyword>
<evidence type="ECO:0000256" key="9">
    <source>
        <dbReference type="ARBA" id="ARBA00048052"/>
    </source>
</evidence>
<evidence type="ECO:0000256" key="15">
    <source>
        <dbReference type="ARBA" id="ARBA00052458"/>
    </source>
</evidence>
<evidence type="ECO:0000256" key="3">
    <source>
        <dbReference type="ARBA" id="ARBA00012112"/>
    </source>
</evidence>
<comment type="catalytic activity">
    <reaction evidence="13">
        <text>N-(9Z-hexadecenoyl) ethanolamine + H2O = (9Z)-hexadecenoate + ethanolamine</text>
        <dbReference type="Rhea" id="RHEA:35563"/>
        <dbReference type="ChEBI" id="CHEBI:15377"/>
        <dbReference type="ChEBI" id="CHEBI:32372"/>
        <dbReference type="ChEBI" id="CHEBI:57603"/>
        <dbReference type="ChEBI" id="CHEBI:71465"/>
    </reaction>
    <physiologicalReaction direction="left-to-right" evidence="13">
        <dbReference type="Rhea" id="RHEA:35564"/>
    </physiologicalReaction>
</comment>